<evidence type="ECO:0000313" key="1">
    <source>
        <dbReference type="EMBL" id="MET8438801.1"/>
    </source>
</evidence>
<evidence type="ECO:0000313" key="2">
    <source>
        <dbReference type="Proteomes" id="UP001550044"/>
    </source>
</evidence>
<dbReference type="Proteomes" id="UP001550044">
    <property type="component" value="Unassembled WGS sequence"/>
</dbReference>
<name>A0ABV2ULU2_9ACTN</name>
<dbReference type="RefSeq" id="WP_356502308.1">
    <property type="nucleotide sequence ID" value="NZ_JBEXIP010000072.1"/>
</dbReference>
<dbReference type="EMBL" id="JBEXIP010000072">
    <property type="protein sequence ID" value="MET8438801.1"/>
    <property type="molecule type" value="Genomic_DNA"/>
</dbReference>
<accession>A0ABV2ULU2</accession>
<organism evidence="1 2">
    <name type="scientific">Streptomyces sp. 900116325</name>
    <dbReference type="NCBI Taxonomy" id="3154295"/>
    <lineage>
        <taxon>Bacteria</taxon>
        <taxon>Bacillati</taxon>
        <taxon>Actinomycetota</taxon>
        <taxon>Actinomycetes</taxon>
        <taxon>Kitasatosporales</taxon>
        <taxon>Streptomycetaceae</taxon>
        <taxon>Streptomyces</taxon>
    </lineage>
</organism>
<gene>
    <name evidence="1" type="ORF">ABZV61_40230</name>
</gene>
<protein>
    <submittedName>
        <fullName evidence="1">Uncharacterized protein</fullName>
    </submittedName>
</protein>
<comment type="caution">
    <text evidence="1">The sequence shown here is derived from an EMBL/GenBank/DDBJ whole genome shotgun (WGS) entry which is preliminary data.</text>
</comment>
<proteinExistence type="predicted"/>
<keyword evidence="2" id="KW-1185">Reference proteome</keyword>
<sequence length="84" mass="9329">MYEFRGGPECEVVEVLAELDGRPRQILVRQCPDGDGLVDGYVLQHAHAPTRAAVYTWVRRGELSPVSAYLLELLAEVCPRESAC</sequence>
<reference evidence="1 2" key="1">
    <citation type="submission" date="2024-06" db="EMBL/GenBank/DDBJ databases">
        <title>The Natural Products Discovery Center: Release of the First 8490 Sequenced Strains for Exploring Actinobacteria Biosynthetic Diversity.</title>
        <authorList>
            <person name="Kalkreuter E."/>
            <person name="Kautsar S.A."/>
            <person name="Yang D."/>
            <person name="Bader C.D."/>
            <person name="Teijaro C.N."/>
            <person name="Fluegel L."/>
            <person name="Davis C.M."/>
            <person name="Simpson J.R."/>
            <person name="Lauterbach L."/>
            <person name="Steele A.D."/>
            <person name="Gui C."/>
            <person name="Meng S."/>
            <person name="Li G."/>
            <person name="Viehrig K."/>
            <person name="Ye F."/>
            <person name="Su P."/>
            <person name="Kiefer A.F."/>
            <person name="Nichols A."/>
            <person name="Cepeda A.J."/>
            <person name="Yan W."/>
            <person name="Fan B."/>
            <person name="Jiang Y."/>
            <person name="Adhikari A."/>
            <person name="Zheng C.-J."/>
            <person name="Schuster L."/>
            <person name="Cowan T.M."/>
            <person name="Smanski M.J."/>
            <person name="Chevrette M.G."/>
            <person name="De Carvalho L.P.S."/>
            <person name="Shen B."/>
        </authorList>
    </citation>
    <scope>NUCLEOTIDE SEQUENCE [LARGE SCALE GENOMIC DNA]</scope>
    <source>
        <strain evidence="1 2">NPDC005137</strain>
    </source>
</reference>